<dbReference type="RefSeq" id="WP_253538083.1">
    <property type="nucleotide sequence ID" value="NZ_JAMYWC010000004.1"/>
</dbReference>
<accession>A0AA41WVJ3</accession>
<dbReference type="Proteomes" id="UP001162793">
    <property type="component" value="Unassembled WGS sequence"/>
</dbReference>
<evidence type="ECO:0000256" key="2">
    <source>
        <dbReference type="SAM" id="Phobius"/>
    </source>
</evidence>
<evidence type="ECO:0000256" key="1">
    <source>
        <dbReference type="SAM" id="MobiDB-lite"/>
    </source>
</evidence>
<feature type="transmembrane region" description="Helical" evidence="2">
    <location>
        <begin position="28"/>
        <end position="49"/>
    </location>
</feature>
<keyword evidence="2" id="KW-1133">Transmembrane helix</keyword>
<gene>
    <name evidence="3" type="ORF">NKG59_14675</name>
</gene>
<evidence type="ECO:0000313" key="4">
    <source>
        <dbReference type="Proteomes" id="UP001162793"/>
    </source>
</evidence>
<dbReference type="EMBL" id="JAMYWC010000004">
    <property type="protein sequence ID" value="MCP1173604.1"/>
    <property type="molecule type" value="Genomic_DNA"/>
</dbReference>
<name>A0AA41WVJ3_9RALS</name>
<keyword evidence="2" id="KW-0472">Membrane</keyword>
<keyword evidence="4" id="KW-1185">Reference proteome</keyword>
<organism evidence="3 4">
    <name type="scientific">Ralstonia chuxiongensis</name>
    <dbReference type="NCBI Taxonomy" id="2957504"/>
    <lineage>
        <taxon>Bacteria</taxon>
        <taxon>Pseudomonadati</taxon>
        <taxon>Pseudomonadota</taxon>
        <taxon>Betaproteobacteria</taxon>
        <taxon>Burkholderiales</taxon>
        <taxon>Burkholderiaceae</taxon>
        <taxon>Ralstonia</taxon>
    </lineage>
</organism>
<reference evidence="4" key="1">
    <citation type="journal article" date="2023" name="Front. Microbiol.">
        <title>Ralstonia chuxiongensis sp. nov., Ralstonia mojiangensis sp. nov., and Ralstonia soli sp. nov., isolated from tobacco fields, are three novel species in the family Burkholderiaceae.</title>
        <authorList>
            <person name="Lu C.H."/>
            <person name="Zhang Y.Y."/>
            <person name="Jiang N."/>
            <person name="Chen W."/>
            <person name="Shao X."/>
            <person name="Zhao Z.M."/>
            <person name="Lu W.L."/>
            <person name="Hu X."/>
            <person name="Xi Y.X."/>
            <person name="Zou S.Y."/>
            <person name="Wei Q.J."/>
            <person name="Lin Z.L."/>
            <person name="Gong L."/>
            <person name="Gai X.T."/>
            <person name="Zhang L.Q."/>
            <person name="Li J.Y."/>
            <person name="Jin Y."/>
            <person name="Xia Z.Y."/>
        </authorList>
    </citation>
    <scope>NUCLEOTIDE SEQUENCE [LARGE SCALE GENOMIC DNA]</scope>
    <source>
        <strain evidence="4">21YRMH01-3</strain>
    </source>
</reference>
<comment type="caution">
    <text evidence="3">The sequence shown here is derived from an EMBL/GenBank/DDBJ whole genome shotgun (WGS) entry which is preliminary data.</text>
</comment>
<sequence>MVAGDTHRTDEKGREALHEDDRSHRTPLAQILMGVLAVTVFAAVMFDVLNADGYLGAWYTDVTGYKWTWSGRCLLLPCSHR</sequence>
<evidence type="ECO:0008006" key="5">
    <source>
        <dbReference type="Google" id="ProtNLM"/>
    </source>
</evidence>
<keyword evidence="2" id="KW-0812">Transmembrane</keyword>
<dbReference type="AlphaFoldDB" id="A0AA41WVJ3"/>
<proteinExistence type="predicted"/>
<protein>
    <recommendedName>
        <fullName evidence="5">Transmembrane protein</fullName>
    </recommendedName>
</protein>
<feature type="region of interest" description="Disordered" evidence="1">
    <location>
        <begin position="1"/>
        <end position="22"/>
    </location>
</feature>
<evidence type="ECO:0000313" key="3">
    <source>
        <dbReference type="EMBL" id="MCP1173604.1"/>
    </source>
</evidence>